<sequence>MSEFTGIHREVLKDGTIKHVLVRDKSGHEQAKAAKDYISEGIQPDLDDLPEVSAGSEYPKTGKGNG</sequence>
<dbReference type="OrthoDB" id="6505486at2"/>
<evidence type="ECO:0000313" key="3">
    <source>
        <dbReference type="Proteomes" id="UP000028640"/>
    </source>
</evidence>
<dbReference type="eggNOG" id="ENOG50333MT">
    <property type="taxonomic scope" value="Bacteria"/>
</dbReference>
<organism evidence="2 3">
    <name type="scientific">Ewingella americana (strain ATCC 33852 / DSM 4580 / CCUG 14506 / JCM 5911 / LMG 7869 / NCTC 12157 / CDC 1468-78)</name>
    <dbReference type="NCBI Taxonomy" id="910964"/>
    <lineage>
        <taxon>Bacteria</taxon>
        <taxon>Pseudomonadati</taxon>
        <taxon>Pseudomonadota</taxon>
        <taxon>Gammaproteobacteria</taxon>
        <taxon>Enterobacterales</taxon>
        <taxon>Yersiniaceae</taxon>
        <taxon>Ewingella</taxon>
    </lineage>
</organism>
<protein>
    <submittedName>
        <fullName evidence="2">Uncharacterized protein</fullName>
    </submittedName>
</protein>
<dbReference type="GeneID" id="78379441"/>
<dbReference type="RefSeq" id="WP_034789351.1">
    <property type="nucleotide sequence ID" value="NZ_JMPJ01000033.1"/>
</dbReference>
<comment type="caution">
    <text evidence="2">The sequence shown here is derived from an EMBL/GenBank/DDBJ whole genome shotgun (WGS) entry which is preliminary data.</text>
</comment>
<dbReference type="EMBL" id="JMPJ01000033">
    <property type="protein sequence ID" value="KFC83914.1"/>
    <property type="molecule type" value="Genomic_DNA"/>
</dbReference>
<evidence type="ECO:0000256" key="1">
    <source>
        <dbReference type="SAM" id="MobiDB-lite"/>
    </source>
</evidence>
<reference evidence="2 3" key="1">
    <citation type="submission" date="2014-05" db="EMBL/GenBank/DDBJ databases">
        <title>ATOL: Assembling a taxonomically balanced genome-scale reconstruction of the evolutionary history of the Enterobacteriaceae.</title>
        <authorList>
            <person name="Plunkett G.III."/>
            <person name="Neeno-Eckwall E.C."/>
            <person name="Glasner J.D."/>
            <person name="Perna N.T."/>
        </authorList>
    </citation>
    <scope>NUCLEOTIDE SEQUENCE [LARGE SCALE GENOMIC DNA]</scope>
    <source>
        <strain evidence="2 3">ATCC 33852</strain>
    </source>
</reference>
<dbReference type="Proteomes" id="UP000028640">
    <property type="component" value="Unassembled WGS sequence"/>
</dbReference>
<name>A0A085GJL9_EWIA3</name>
<keyword evidence="3" id="KW-1185">Reference proteome</keyword>
<feature type="region of interest" description="Disordered" evidence="1">
    <location>
        <begin position="28"/>
        <end position="66"/>
    </location>
</feature>
<evidence type="ECO:0000313" key="2">
    <source>
        <dbReference type="EMBL" id="KFC83914.1"/>
    </source>
</evidence>
<proteinExistence type="predicted"/>
<dbReference type="AlphaFoldDB" id="A0A085GJL9"/>
<feature type="compositionally biased region" description="Basic and acidic residues" evidence="1">
    <location>
        <begin position="28"/>
        <end position="38"/>
    </location>
</feature>
<accession>A0A085GJL9</accession>
<gene>
    <name evidence="2" type="ORF">GEAM_1099</name>
</gene>